<name>A0A182JMC5_ANOAO</name>
<protein>
    <submittedName>
        <fullName evidence="1">Uncharacterized protein</fullName>
    </submittedName>
</protein>
<dbReference type="AlphaFoldDB" id="A0A182JMC5"/>
<evidence type="ECO:0000313" key="1">
    <source>
        <dbReference type="EnsemblMetazoa" id="AATE020764-PA.1"/>
    </source>
</evidence>
<sequence>MNPTPALISIHQSYIDRDSCPIDLLAGVGLHTPRLITPSPMAPDHCEDRAGVVDAEPMSKPSSYQPRRSKNARLIVNSPPAMAGVSNGSTLLAYFFFMDQRPHQPKLRSQSYAPM</sequence>
<dbReference type="EnsemblMetazoa" id="AATE020764-RA">
    <property type="protein sequence ID" value="AATE020764-PA.1"/>
    <property type="gene ID" value="AATE020764"/>
</dbReference>
<dbReference type="VEuPathDB" id="VectorBase:AATE020764"/>
<accession>A0A182JMC5</accession>
<reference evidence="1" key="1">
    <citation type="submission" date="2022-08" db="UniProtKB">
        <authorList>
            <consortium name="EnsemblMetazoa"/>
        </authorList>
    </citation>
    <scope>IDENTIFICATION</scope>
    <source>
        <strain evidence="1">EBRO</strain>
    </source>
</reference>
<organism evidence="1">
    <name type="scientific">Anopheles atroparvus</name>
    <name type="common">European mosquito</name>
    <dbReference type="NCBI Taxonomy" id="41427"/>
    <lineage>
        <taxon>Eukaryota</taxon>
        <taxon>Metazoa</taxon>
        <taxon>Ecdysozoa</taxon>
        <taxon>Arthropoda</taxon>
        <taxon>Hexapoda</taxon>
        <taxon>Insecta</taxon>
        <taxon>Pterygota</taxon>
        <taxon>Neoptera</taxon>
        <taxon>Endopterygota</taxon>
        <taxon>Diptera</taxon>
        <taxon>Nematocera</taxon>
        <taxon>Culicoidea</taxon>
        <taxon>Culicidae</taxon>
        <taxon>Anophelinae</taxon>
        <taxon>Anopheles</taxon>
    </lineage>
</organism>
<proteinExistence type="predicted"/>